<accession>A0AAX0H9T6</accession>
<dbReference type="Proteomes" id="UP000093100">
    <property type="component" value="Unassembled WGS sequence"/>
</dbReference>
<dbReference type="RefSeq" id="WP_058909164.1">
    <property type="nucleotide sequence ID" value="NZ_JAAOXI010000010.1"/>
</dbReference>
<reference evidence="1 2" key="1">
    <citation type="journal article" date="2016" name="Genome Biol. Evol.">
        <title>Comparative Genomics of Campylobacter fetus from Reptiles and Mammals Reveals Divergent Evolution in Host-Associated Lineages.</title>
        <authorList>
            <person name="Gilbert M.J."/>
            <person name="Miller W.G."/>
            <person name="Yee E."/>
            <person name="Zomer A.L."/>
            <person name="van der Graaf-van Bloois L."/>
            <person name="Fitzgerald C."/>
            <person name="Forbes K.J."/>
            <person name="Meric G."/>
            <person name="Sheppard S.K."/>
            <person name="Wagenaar J.A."/>
            <person name="Duim B."/>
        </authorList>
    </citation>
    <scope>NUCLEOTIDE SEQUENCE [LARGE SCALE GENOMIC DNA]</scope>
    <source>
        <strain evidence="1 2">12S02225-3</strain>
    </source>
</reference>
<evidence type="ECO:0008006" key="3">
    <source>
        <dbReference type="Google" id="ProtNLM"/>
    </source>
</evidence>
<organism evidence="1 2">
    <name type="scientific">Campylobacter fetus subsp. testudinum</name>
    <dbReference type="NCBI Taxonomy" id="1507806"/>
    <lineage>
        <taxon>Bacteria</taxon>
        <taxon>Pseudomonadati</taxon>
        <taxon>Campylobacterota</taxon>
        <taxon>Epsilonproteobacteria</taxon>
        <taxon>Campylobacterales</taxon>
        <taxon>Campylobacteraceae</taxon>
        <taxon>Campylobacter</taxon>
    </lineage>
</organism>
<dbReference type="EMBL" id="LFLK01000008">
    <property type="protein sequence ID" value="OCR90232.1"/>
    <property type="molecule type" value="Genomic_DNA"/>
</dbReference>
<gene>
    <name evidence="1" type="ORF">CFT12S02225_07635</name>
</gene>
<comment type="caution">
    <text evidence="1">The sequence shown here is derived from an EMBL/GenBank/DDBJ whole genome shotgun (WGS) entry which is preliminary data.</text>
</comment>
<evidence type="ECO:0000313" key="2">
    <source>
        <dbReference type="Proteomes" id="UP000093100"/>
    </source>
</evidence>
<proteinExistence type="predicted"/>
<dbReference type="AlphaFoldDB" id="A0AAX0H9T6"/>
<sequence length="88" mass="10333">MKKLHNAILGKRTRYDLYINIEKASHLEQLSEAMEVSKSEVAEIAIDLLYMQKSSVIKAYLLRLEEIKKELKDKTQRTLNLFDFDEVC</sequence>
<protein>
    <recommendedName>
        <fullName evidence="3">Ribbon-helix-helix protein CopG domain-containing protein</fullName>
    </recommendedName>
</protein>
<evidence type="ECO:0000313" key="1">
    <source>
        <dbReference type="EMBL" id="OCR90232.1"/>
    </source>
</evidence>
<name>A0AAX0H9T6_CAMFE</name>